<dbReference type="PANTHER" id="PTHR43253">
    <property type="entry name" value="TRICORN PROTEASE HOMOLOG 2-RELATED"/>
    <property type="match status" value="1"/>
</dbReference>
<comment type="similarity">
    <text evidence="2 7">Belongs to the peptidase S41B family.</text>
</comment>
<reference evidence="12 13" key="1">
    <citation type="submission" date="2017-05" db="EMBL/GenBank/DDBJ databases">
        <authorList>
            <person name="Varghese N."/>
            <person name="Submissions S."/>
        </authorList>
    </citation>
    <scope>NUCLEOTIDE SEQUENCE [LARGE SCALE GENOMIC DNA]</scope>
    <source>
        <strain evidence="12 13">DSM 19036</strain>
    </source>
</reference>
<dbReference type="PIRSF" id="PIRSF036421">
    <property type="entry name" value="Tricorn_protease"/>
    <property type="match status" value="1"/>
</dbReference>
<dbReference type="AlphaFoldDB" id="A0A521FM47"/>
<dbReference type="PANTHER" id="PTHR43253:SF1">
    <property type="entry name" value="TRICORN PROTEASE HOMOLOG 2-RELATED"/>
    <property type="match status" value="1"/>
</dbReference>
<comment type="subcellular location">
    <subcellularLocation>
        <location evidence="1 7">Cytoplasm</location>
    </subcellularLocation>
</comment>
<dbReference type="SUPFAM" id="SSF52096">
    <property type="entry name" value="ClpP/crotonase"/>
    <property type="match status" value="1"/>
</dbReference>
<dbReference type="SUPFAM" id="SSF69304">
    <property type="entry name" value="Tricorn protease N-terminal domain"/>
    <property type="match status" value="1"/>
</dbReference>
<dbReference type="InterPro" id="IPR005151">
    <property type="entry name" value="Tail-specific_protease"/>
</dbReference>
<feature type="active site" description="Charge relay system" evidence="8">
    <location>
        <position position="1041"/>
    </location>
</feature>
<dbReference type="InterPro" id="IPR012393">
    <property type="entry name" value="Tricorn_protease"/>
</dbReference>
<evidence type="ECO:0000313" key="13">
    <source>
        <dbReference type="Proteomes" id="UP000320300"/>
    </source>
</evidence>
<dbReference type="Pfam" id="PF07676">
    <property type="entry name" value="PD40"/>
    <property type="match status" value="2"/>
</dbReference>
<sequence>MKRLIIFFAIFCVQICHAQTSPFIRWMQQPVLSPDGQFITFGYKGNIYKVSSSGGTANPMTVNNSYNGYPVWSHDGSRIAFASNRYGNFDVFVMPATGGNAERLTFDSSKDLPYDFSADDSQVYFGTDRHDFYTSVRYPNDNLWMKLYAVPVKGGRSLMINSAGTESVHFNKNGDKFLFQDRKGTEDPWRKHHRSAVTRDIWLYDIKTKSYSKVSDFEGEDREPVWGAGDNFYYLSERNGSQNLFLSSVQHPSEIKQLTNFTKDPVRNLSRAANGLIAFTQKGELYTMQEGQAPVKINIAVAADFNTGQIQNISIKDGASEMEVSPNGKEIALVVRGEIYVTAINGSGTRRITNTPYQENMVEFSPDGRSLIYAAEENGSWDIEKASLKNKNEPYFYAATTIATEPLIASVKDEFKGVYSPDGKKIAYLEDRNILKVYILEKHTAVTVLAEGNNYAYRNGDISFSWSPDSRYLLTSSSEGHAGNDNVILLSADGSGKPINLTQSGFDTEQPQWGIGGKMMYYTSNKEGLRSLSQGPGQSDIYATFFDQALFNSFQLSKNDLSLQDEMKKRDTSAVAANSKPQKKLAADSALKVNLNLNNLDIRTIKLSQNSAEIATTILSADGERLFFLAKYDNAFDLWVTALRSHDTRKLASLDAGNAGMELSKDGKSIFILADGKILKIDAESGVKTPLAFNAVMDLNADAERSYILDHAYQRMLTNFFDPKLQGVDLKYYHDEYAGFLPYINNNYDFQVLLSEFLGELNASHTGGRYAPVFPNGDETAALGLLYNVKQGGIGLKVEEVIAGGPFDLAGSKMRKGSVIDQINGVEITADADWAALLNRQKGKYTLIGFHNPETNKSYQETVKPIAARSETNLLYNRWTHLMEHLTDSLSGGKVGYVHIRQMDEANFRITIDKVKGKNRDKKALIIDSRFNPGGNLHKQLVQFFSEKTDIVARPQSHHYFQDGQPDGSAKPTCVLMSEGNYSDGFNFPYLYKRKGVGKLIGAPVAGTGTGVFWEQQIDDTMVIGFPQLGLSWIGEETLFENHQLEPDIKVINEYNYFLNGKDQQLETAVKEMLKAI</sequence>
<feature type="active site" description="Nucleophile" evidence="8">
    <location>
        <position position="983"/>
    </location>
</feature>
<dbReference type="InterPro" id="IPR028204">
    <property type="entry name" value="Tricorn_C1"/>
</dbReference>
<feature type="chain" id="PRO_5021953436" description="Tricorn protease homolog" evidence="10">
    <location>
        <begin position="19"/>
        <end position="1077"/>
    </location>
</feature>
<evidence type="ECO:0000256" key="6">
    <source>
        <dbReference type="ARBA" id="ARBA00022825"/>
    </source>
</evidence>
<evidence type="ECO:0000256" key="10">
    <source>
        <dbReference type="SAM" id="SignalP"/>
    </source>
</evidence>
<gene>
    <name evidence="12" type="ORF">SAMN06265348_11412</name>
</gene>
<protein>
    <recommendedName>
        <fullName evidence="7">Tricorn protease homolog</fullName>
        <ecNumber evidence="7">3.4.21.-</ecNumber>
    </recommendedName>
</protein>
<dbReference type="Proteomes" id="UP000320300">
    <property type="component" value="Unassembled WGS sequence"/>
</dbReference>
<name>A0A521FM47_9SPHI</name>
<dbReference type="OrthoDB" id="9815657at2"/>
<dbReference type="CDD" id="cd07562">
    <property type="entry name" value="Peptidase_S41_TRI"/>
    <property type="match status" value="1"/>
</dbReference>
<keyword evidence="5 7" id="KW-0378">Hydrolase</keyword>
<keyword evidence="10" id="KW-0732">Signal</keyword>
<dbReference type="SUPFAM" id="SSF82171">
    <property type="entry name" value="DPP6 N-terminal domain-like"/>
    <property type="match status" value="2"/>
</dbReference>
<dbReference type="InterPro" id="IPR011659">
    <property type="entry name" value="WD40"/>
</dbReference>
<dbReference type="Pfam" id="PF26549">
    <property type="entry name" value="Tricorn_N"/>
    <property type="match status" value="1"/>
</dbReference>
<evidence type="ECO:0000256" key="1">
    <source>
        <dbReference type="ARBA" id="ARBA00004496"/>
    </source>
</evidence>
<keyword evidence="13" id="KW-1185">Reference proteome</keyword>
<dbReference type="Gene3D" id="2.120.10.60">
    <property type="entry name" value="Tricorn protease N-terminal domain"/>
    <property type="match status" value="2"/>
</dbReference>
<dbReference type="GO" id="GO:0006508">
    <property type="term" value="P:proteolysis"/>
    <property type="evidence" value="ECO:0007669"/>
    <property type="project" value="UniProtKB-UniRule"/>
</dbReference>
<feature type="site" description="Transition state stabilizer; via amide nitrogen" evidence="9">
    <location>
        <position position="984"/>
    </location>
</feature>
<evidence type="ECO:0000313" key="12">
    <source>
        <dbReference type="EMBL" id="SMO97277.1"/>
    </source>
</evidence>
<dbReference type="GO" id="GO:0008236">
    <property type="term" value="F:serine-type peptidase activity"/>
    <property type="evidence" value="ECO:0007669"/>
    <property type="project" value="UniProtKB-UniRule"/>
</dbReference>
<evidence type="ECO:0000256" key="8">
    <source>
        <dbReference type="PIRSR" id="PIRSR036421-1"/>
    </source>
</evidence>
<dbReference type="Gene3D" id="3.90.226.10">
    <property type="entry name" value="2-enoyl-CoA Hydratase, Chain A, domain 1"/>
    <property type="match status" value="1"/>
</dbReference>
<comment type="function">
    <text evidence="7">Degrades oligopeptides.</text>
</comment>
<dbReference type="EMBL" id="FXTN01000014">
    <property type="protein sequence ID" value="SMO97277.1"/>
    <property type="molecule type" value="Genomic_DNA"/>
</dbReference>
<proteinExistence type="inferred from homology"/>
<evidence type="ECO:0000256" key="4">
    <source>
        <dbReference type="ARBA" id="ARBA00022670"/>
    </source>
</evidence>
<dbReference type="GO" id="GO:0005737">
    <property type="term" value="C:cytoplasm"/>
    <property type="evidence" value="ECO:0007669"/>
    <property type="project" value="UniProtKB-SubCell"/>
</dbReference>
<feature type="domain" description="Tail specific protease" evidence="11">
    <location>
        <begin position="858"/>
        <end position="1052"/>
    </location>
</feature>
<feature type="active site" description="Charge relay system" evidence="8">
    <location>
        <position position="765"/>
    </location>
</feature>
<dbReference type="Pfam" id="PF03572">
    <property type="entry name" value="Peptidase_S41"/>
    <property type="match status" value="1"/>
</dbReference>
<evidence type="ECO:0000259" key="11">
    <source>
        <dbReference type="SMART" id="SM00245"/>
    </source>
</evidence>
<evidence type="ECO:0000256" key="2">
    <source>
        <dbReference type="ARBA" id="ARBA00008524"/>
    </source>
</evidence>
<dbReference type="EC" id="3.4.21.-" evidence="7"/>
<evidence type="ECO:0000256" key="7">
    <source>
        <dbReference type="PIRNR" id="PIRNR036421"/>
    </source>
</evidence>
<keyword evidence="6 7" id="KW-0720">Serine protease</keyword>
<dbReference type="RefSeq" id="WP_142530666.1">
    <property type="nucleotide sequence ID" value="NZ_CBCSJO010000013.1"/>
</dbReference>
<accession>A0A521FM47</accession>
<evidence type="ECO:0000256" key="3">
    <source>
        <dbReference type="ARBA" id="ARBA00022490"/>
    </source>
</evidence>
<evidence type="ECO:0000256" key="5">
    <source>
        <dbReference type="ARBA" id="ARBA00022801"/>
    </source>
</evidence>
<feature type="signal peptide" evidence="10">
    <location>
        <begin position="1"/>
        <end position="18"/>
    </location>
</feature>
<dbReference type="InterPro" id="IPR011042">
    <property type="entry name" value="6-blade_b-propeller_TolB-like"/>
</dbReference>
<dbReference type="SMART" id="SM00245">
    <property type="entry name" value="TSPc"/>
    <property type="match status" value="1"/>
</dbReference>
<keyword evidence="3 7" id="KW-0963">Cytoplasm</keyword>
<dbReference type="InterPro" id="IPR029045">
    <property type="entry name" value="ClpP/crotonase-like_dom_sf"/>
</dbReference>
<dbReference type="Gene3D" id="2.120.10.30">
    <property type="entry name" value="TolB, C-terminal domain"/>
    <property type="match status" value="1"/>
</dbReference>
<dbReference type="Pfam" id="PF14684">
    <property type="entry name" value="Tricorn_C1"/>
    <property type="match status" value="1"/>
</dbReference>
<dbReference type="Gene3D" id="3.30.750.44">
    <property type="match status" value="1"/>
</dbReference>
<evidence type="ECO:0000256" key="9">
    <source>
        <dbReference type="PIRSR" id="PIRSR036421-3"/>
    </source>
</evidence>
<keyword evidence="4 7" id="KW-0645">Protease</keyword>
<organism evidence="12 13">
    <name type="scientific">Pedobacter westerhofensis</name>
    <dbReference type="NCBI Taxonomy" id="425512"/>
    <lineage>
        <taxon>Bacteria</taxon>
        <taxon>Pseudomonadati</taxon>
        <taxon>Bacteroidota</taxon>
        <taxon>Sphingobacteriia</taxon>
        <taxon>Sphingobacteriales</taxon>
        <taxon>Sphingobacteriaceae</taxon>
        <taxon>Pedobacter</taxon>
    </lineage>
</organism>